<reference evidence="1 2" key="1">
    <citation type="submission" date="2021-08" db="EMBL/GenBank/DDBJ databases">
        <authorList>
            <person name="Peeters C."/>
        </authorList>
    </citation>
    <scope>NUCLEOTIDE SEQUENCE [LARGE SCALE GENOMIC DNA]</scope>
    <source>
        <strain evidence="1 2">LMG 21510</strain>
    </source>
</reference>
<evidence type="ECO:0000313" key="1">
    <source>
        <dbReference type="EMBL" id="CAG9178190.1"/>
    </source>
</evidence>
<accession>A0ABM8XE25</accession>
<comment type="caution">
    <text evidence="1">The sequence shown here is derived from an EMBL/GenBank/DDBJ whole genome shotgun (WGS) entry which is preliminary data.</text>
</comment>
<organism evidence="1 2">
    <name type="scientific">Cupriavidus respiraculi</name>
    <dbReference type="NCBI Taxonomy" id="195930"/>
    <lineage>
        <taxon>Bacteria</taxon>
        <taxon>Pseudomonadati</taxon>
        <taxon>Pseudomonadota</taxon>
        <taxon>Betaproteobacteria</taxon>
        <taxon>Burkholderiales</taxon>
        <taxon>Burkholderiaceae</taxon>
        <taxon>Cupriavidus</taxon>
    </lineage>
</organism>
<protein>
    <submittedName>
        <fullName evidence="1">Uncharacterized protein</fullName>
    </submittedName>
</protein>
<evidence type="ECO:0000313" key="2">
    <source>
        <dbReference type="Proteomes" id="UP000721236"/>
    </source>
</evidence>
<dbReference type="EMBL" id="CAJZAH010000003">
    <property type="protein sequence ID" value="CAG9178190.1"/>
    <property type="molecule type" value="Genomic_DNA"/>
</dbReference>
<name>A0ABM8XE25_9BURK</name>
<proteinExistence type="predicted"/>
<keyword evidence="2" id="KW-1185">Reference proteome</keyword>
<sequence>MTVGIALRPFASHASQGASALVISADGSGALRFERRCSMALASCLHRLFRVCKTRQHRDANAASLRTLLRHIEAQTGAAVRARVEQGRTRLPGDRGEGFTVGERIARGSFVSAALLRQIDTLCQQALTQENSLAIDRFLGVAPSGKQSSPSGGLRLLLDRVAREGTMASKEDGIRIWAQPASDYGNTWAHLRNALVPGPDADLSDDALESQLADCDRALHLPVKPTRSRVLEVFHDALDAVCSFFQSHDAHTSPQMVCIVRDNRLDLIHERRRREFLGLLRHFLRAQLAAHAGSGRYFDDSTLARMCASYLSRPAIFRSFVKAYNRHQVAMLLHGDSCPNAIAALVRQCDTAIDPQQRDGIDQSDLVALADGLEAWQPNRKEEVHMLGEDGEDKSYVIAEICEAVAEAVAGLVLSPPHPRTLKARMDELKTQPRELTSTDLVRAAFPVLRPLLEERHRGALARRAAEIEMTRSYADRMRELVAVYPILAPWAAKSDLRPGTGAACGLLALDLVIPHILDPLIYAGRRNIQETEERALQRSVDKQNQLKTAIIESFYANASAENARARNTPQDHSQDGANGTIPGRIRDQALEDTREKLQQVDRCIEAARNTTLLRITARGRECERELTRMVERNGALWQACKVLQEYAEAVGACASPPWEIQGATGRQPIAGTTKALRKLQRRIPLVVACLAPLEEAYAEQVGPQLNVLIEAVRSIEPRLWLDRDGTPPSEGALARRSAPRVSVWGQLVRPLLTGKGGSLSTGMAALAVSAGRTVARAIEDRR</sequence>
<dbReference type="Proteomes" id="UP000721236">
    <property type="component" value="Unassembled WGS sequence"/>
</dbReference>
<gene>
    <name evidence="1" type="ORF">LMG21510_03515</name>
</gene>
<dbReference type="RefSeq" id="WP_224043016.1">
    <property type="nucleotide sequence ID" value="NZ_CAJZAH010000003.1"/>
</dbReference>